<dbReference type="AlphaFoldDB" id="A0AA38I6K9"/>
<keyword evidence="2" id="KW-1185">Reference proteome</keyword>
<dbReference type="Gene3D" id="3.30.420.10">
    <property type="entry name" value="Ribonuclease H-like superfamily/Ribonuclease H"/>
    <property type="match status" value="1"/>
</dbReference>
<organism evidence="1 2">
    <name type="scientific">Zophobas morio</name>
    <dbReference type="NCBI Taxonomy" id="2755281"/>
    <lineage>
        <taxon>Eukaryota</taxon>
        <taxon>Metazoa</taxon>
        <taxon>Ecdysozoa</taxon>
        <taxon>Arthropoda</taxon>
        <taxon>Hexapoda</taxon>
        <taxon>Insecta</taxon>
        <taxon>Pterygota</taxon>
        <taxon>Neoptera</taxon>
        <taxon>Endopterygota</taxon>
        <taxon>Coleoptera</taxon>
        <taxon>Polyphaga</taxon>
        <taxon>Cucujiformia</taxon>
        <taxon>Tenebrionidae</taxon>
        <taxon>Zophobas</taxon>
    </lineage>
</organism>
<gene>
    <name evidence="1" type="ORF">Zmor_021694</name>
</gene>
<evidence type="ECO:0000313" key="2">
    <source>
        <dbReference type="Proteomes" id="UP001168821"/>
    </source>
</evidence>
<dbReference type="SUPFAM" id="SSF53098">
    <property type="entry name" value="Ribonuclease H-like"/>
    <property type="match status" value="1"/>
</dbReference>
<protein>
    <recommendedName>
        <fullName evidence="3">RNase H type-1 domain-containing protein</fullName>
    </recommendedName>
</protein>
<accession>A0AA38I6K9</accession>
<dbReference type="InterPro" id="IPR036397">
    <property type="entry name" value="RNaseH_sf"/>
</dbReference>
<evidence type="ECO:0000313" key="1">
    <source>
        <dbReference type="EMBL" id="KAJ3649981.1"/>
    </source>
</evidence>
<dbReference type="Proteomes" id="UP001168821">
    <property type="component" value="Unassembled WGS sequence"/>
</dbReference>
<dbReference type="InterPro" id="IPR012337">
    <property type="entry name" value="RNaseH-like_sf"/>
</dbReference>
<evidence type="ECO:0008006" key="3">
    <source>
        <dbReference type="Google" id="ProtNLM"/>
    </source>
</evidence>
<proteinExistence type="predicted"/>
<dbReference type="EMBL" id="JALNTZ010000006">
    <property type="protein sequence ID" value="KAJ3649981.1"/>
    <property type="molecule type" value="Genomic_DNA"/>
</dbReference>
<name>A0AA38I6K9_9CUCU</name>
<comment type="caution">
    <text evidence="1">The sequence shown here is derived from an EMBL/GenBank/DDBJ whole genome shotgun (WGS) entry which is preliminary data.</text>
</comment>
<dbReference type="GO" id="GO:0003676">
    <property type="term" value="F:nucleic acid binding"/>
    <property type="evidence" value="ECO:0007669"/>
    <property type="project" value="InterPro"/>
</dbReference>
<sequence length="222" mass="24558">MYLPIADRKRHLIPPITIRLQQDLETLGIPSFPAILPYEFAAPPPWLIPALRPVITLFQFSKTNTPASVIQTEFHTLQPTYSDSTFLYTDASKSVKGVVGSAVVGPFVRRLLGLPSPASVFTGELYALLQACKIITTLRASQYCICTDSLASPSVLLNIYSINPLIMQIVEVWTMFSSSGIRFIIVPSHTDISGNEEADRKVLFKQTVASRLDLYAYNIAAH</sequence>
<reference evidence="1" key="1">
    <citation type="journal article" date="2023" name="G3 (Bethesda)">
        <title>Whole genome assemblies of Zophobas morio and Tenebrio molitor.</title>
        <authorList>
            <person name="Kaur S."/>
            <person name="Stinson S.A."/>
            <person name="diCenzo G.C."/>
        </authorList>
    </citation>
    <scope>NUCLEOTIDE SEQUENCE</scope>
    <source>
        <strain evidence="1">QUZm001</strain>
    </source>
</reference>
<dbReference type="CDD" id="cd09276">
    <property type="entry name" value="Rnase_HI_RT_non_LTR"/>
    <property type="match status" value="1"/>
</dbReference>